<evidence type="ECO:0000313" key="3">
    <source>
        <dbReference type="Proteomes" id="UP000887567"/>
    </source>
</evidence>
<dbReference type="SUPFAM" id="SSF57501">
    <property type="entry name" value="Cystine-knot cytokines"/>
    <property type="match status" value="1"/>
</dbReference>
<keyword evidence="1" id="KW-0732">Signal</keyword>
<dbReference type="RefSeq" id="XP_020914059.1">
    <property type="nucleotide sequence ID" value="XM_021058400.2"/>
</dbReference>
<organism evidence="2 3">
    <name type="scientific">Exaiptasia diaphana</name>
    <name type="common">Tropical sea anemone</name>
    <name type="synonym">Aiptasia pulchella</name>
    <dbReference type="NCBI Taxonomy" id="2652724"/>
    <lineage>
        <taxon>Eukaryota</taxon>
        <taxon>Metazoa</taxon>
        <taxon>Cnidaria</taxon>
        <taxon>Anthozoa</taxon>
        <taxon>Hexacorallia</taxon>
        <taxon>Actiniaria</taxon>
        <taxon>Aiptasiidae</taxon>
        <taxon>Exaiptasia</taxon>
    </lineage>
</organism>
<dbReference type="Proteomes" id="UP000887567">
    <property type="component" value="Unplaced"/>
</dbReference>
<keyword evidence="3" id="KW-1185">Reference proteome</keyword>
<sequence length="151" mass="17971">MKIVFAIFMVTTVQMTLCDEFSCRDEHSLRRWRDLKHVLKHLYAKYTAFFVDMGNDTVVKQQPPRRVNSRTRRDTAAVRPCPFEWVENVQISRYPSTIVQAECSKCSTLCTPVYYSQMVFDRRCDKKTGHVVWLRRWYRTPISFELPGDSY</sequence>
<evidence type="ECO:0000256" key="1">
    <source>
        <dbReference type="SAM" id="SignalP"/>
    </source>
</evidence>
<name>A0A913Y2G5_EXADI</name>
<evidence type="ECO:0000313" key="2">
    <source>
        <dbReference type="EnsemblMetazoa" id="XP_020914059.1"/>
    </source>
</evidence>
<dbReference type="InterPro" id="IPR029034">
    <property type="entry name" value="Cystine-knot_cytokine"/>
</dbReference>
<accession>A0A913Y2G5</accession>
<dbReference type="OMA" id="EWVENVQ"/>
<proteinExistence type="predicted"/>
<feature type="chain" id="PRO_5037687453" evidence="1">
    <location>
        <begin position="19"/>
        <end position="151"/>
    </location>
</feature>
<dbReference type="KEGG" id="epa:110251673"/>
<dbReference type="EnsemblMetazoa" id="XM_021058400.2">
    <property type="protein sequence ID" value="XP_020914059.1"/>
    <property type="gene ID" value="LOC110251673"/>
</dbReference>
<dbReference type="GeneID" id="110251673"/>
<protein>
    <submittedName>
        <fullName evidence="2">Uncharacterized protein</fullName>
    </submittedName>
</protein>
<feature type="signal peptide" evidence="1">
    <location>
        <begin position="1"/>
        <end position="18"/>
    </location>
</feature>
<dbReference type="AlphaFoldDB" id="A0A913Y2G5"/>
<dbReference type="Gene3D" id="2.10.90.10">
    <property type="entry name" value="Cystine-knot cytokines"/>
    <property type="match status" value="1"/>
</dbReference>
<reference evidence="2" key="1">
    <citation type="submission" date="2022-11" db="UniProtKB">
        <authorList>
            <consortium name="EnsemblMetazoa"/>
        </authorList>
    </citation>
    <scope>IDENTIFICATION</scope>
</reference>